<feature type="domain" description="Alpha-L-rhamnosidase six-hairpin glycosidase" evidence="1">
    <location>
        <begin position="403"/>
        <end position="543"/>
    </location>
</feature>
<dbReference type="InterPro" id="IPR008928">
    <property type="entry name" value="6-hairpin_glycosidase_sf"/>
</dbReference>
<dbReference type="InterPro" id="IPR014756">
    <property type="entry name" value="Ig_E-set"/>
</dbReference>
<organism evidence="2 3">
    <name type="scientific">Agarivorans aestuarii</name>
    <dbReference type="NCBI Taxonomy" id="1563703"/>
    <lineage>
        <taxon>Bacteria</taxon>
        <taxon>Pseudomonadati</taxon>
        <taxon>Pseudomonadota</taxon>
        <taxon>Gammaproteobacteria</taxon>
        <taxon>Alteromonadales</taxon>
        <taxon>Alteromonadaceae</taxon>
        <taxon>Agarivorans</taxon>
    </lineage>
</organism>
<dbReference type="Pfam" id="PF17389">
    <property type="entry name" value="Bac_rhamnosid6H"/>
    <property type="match status" value="1"/>
</dbReference>
<keyword evidence="3" id="KW-1185">Reference proteome</keyword>
<dbReference type="Proteomes" id="UP001310248">
    <property type="component" value="Unassembled WGS sequence"/>
</dbReference>
<dbReference type="SUPFAM" id="SSF81296">
    <property type="entry name" value="E set domains"/>
    <property type="match status" value="1"/>
</dbReference>
<dbReference type="RefSeq" id="WP_329774646.1">
    <property type="nucleotide sequence ID" value="NZ_JAYDYW010000004.1"/>
</dbReference>
<name>A0ABU7G1M9_9ALTE</name>
<dbReference type="InterPro" id="IPR013783">
    <property type="entry name" value="Ig-like_fold"/>
</dbReference>
<accession>A0ABU7G1M9</accession>
<gene>
    <name evidence="2" type="ORF">SNR37_002740</name>
</gene>
<dbReference type="InterPro" id="IPR012341">
    <property type="entry name" value="6hp_glycosidase-like_sf"/>
</dbReference>
<dbReference type="Gene3D" id="2.60.40.10">
    <property type="entry name" value="Immunoglobulins"/>
    <property type="match status" value="1"/>
</dbReference>
<proteinExistence type="predicted"/>
<evidence type="ECO:0000313" key="2">
    <source>
        <dbReference type="EMBL" id="MEE1673323.1"/>
    </source>
</evidence>
<dbReference type="SUPFAM" id="SSF48208">
    <property type="entry name" value="Six-hairpin glycosidases"/>
    <property type="match status" value="1"/>
</dbReference>
<evidence type="ECO:0000259" key="1">
    <source>
        <dbReference type="Pfam" id="PF17389"/>
    </source>
</evidence>
<evidence type="ECO:0000313" key="3">
    <source>
        <dbReference type="Proteomes" id="UP001310248"/>
    </source>
</evidence>
<reference evidence="3" key="1">
    <citation type="submission" date="2023-07" db="EMBL/GenBank/DDBJ databases">
        <title>Draft genome sequence of Agarivorans aestuarii strain ZMCS4, a CAZymes producing bacteria isolated from the marine brown algae Clodostephus spongiosus.</title>
        <authorList>
            <person name="Lorente B."/>
            <person name="Cabral C."/>
            <person name="Frias J."/>
            <person name="Faria J."/>
            <person name="Toubarro D."/>
        </authorList>
    </citation>
    <scope>NUCLEOTIDE SEQUENCE [LARGE SCALE GENOMIC DNA]</scope>
    <source>
        <strain evidence="3">ZMCS4</strain>
    </source>
</reference>
<comment type="caution">
    <text evidence="2">The sequence shown here is derived from an EMBL/GenBank/DDBJ whole genome shotgun (WGS) entry which is preliminary data.</text>
</comment>
<dbReference type="InterPro" id="IPR035396">
    <property type="entry name" value="Bac_rhamnosid6H"/>
</dbReference>
<sequence>MVYGRTYDRGLVADENWTLETTFTANIDQLTQLDANTDYPLTTGEAAANMALVLESSGVYDFLLSVGEDLASPVFSYKEDVPPLGQKIYVRGGFNGWTSDDELKYLGDNKYQLTKQIAPGNHEFKIAYTDWSSEWVLDNEDAVVAVLDESYTLSEGGPNSSFFVTETAFYQFTIDASQPSALVFMVTETDGSGDVSIDPHLEHELVHEVVYDNVLDDGTSKAKFSVKTASDELREYAQSTSQDLRDPGNNYTVYKELKGQPSSRTGNIGFDALFALSLNETLQNSVSEIVDDNYNGGEAIPCDCFETGAKWHYVWTRDLSYAANLGLALIDPQRVQNSLEFKLSPYRDGQAKPVYAEGSSYGLQIVQDTGTGGSWPISTDRVAWALGAEKLLHNLTGETRSGFIAKAYPALVNTLENDRIAAYDANDELYRGEQSFLDWREQSYASWIVNDISRLGSSKALSTNVLHYKAMLLASALANELGNSADSTKYQEWASDLKEAINREFWLADRGLYSSIIAGHQDAAPLYKFDWLGQALAVVTGVADESRAASVVANYPHGDLGAPVIYPQQPNIAIYHNRAVWPFVTAYGLKAAINTNNVAVANAAYDTLIRSASLNISNMENLEWLSLKPNLLDIDNPGLSGPVINSTRQLWSVGAYVGMVVDGVFGLQTDEMGLTLKPFITSKLRRNLFTDSNSVRLEGLTLRGHNINLQITLPSASEDTGYYPVQSVSLNGVDASSSIDWSALTETNDIVITLGSLLNGRTDITMVTAAPLDNENPEVFAPLEPSIERVYLENGLLAVELSDSQNTAQVNYRIYRNGEQIAANQALGVYQDNIAPQAGVAACYSAEAVFVSSNNVSHRSEPLCFSASQEVLVDDSRVISNLSISPADDIISQPYLSQWGQPDDTFVLNNLQIDANGTYNIQVKYHNDHNAINLGVTNATKWLLVRNSDGDVVAEGLLQMPHARTRSGTKPLVYSTPFTADLEMGTYSLSLHDFYNMSYLEANSTFTDTRESAINRVDLAAIKVEPSF</sequence>
<protein>
    <submittedName>
        <fullName evidence="2">Esterase</fullName>
    </submittedName>
</protein>
<dbReference type="EMBL" id="JAYDYW010000004">
    <property type="protein sequence ID" value="MEE1673323.1"/>
    <property type="molecule type" value="Genomic_DNA"/>
</dbReference>
<dbReference type="Gene3D" id="1.50.10.10">
    <property type="match status" value="1"/>
</dbReference>